<evidence type="ECO:0000313" key="17">
    <source>
        <dbReference type="EMBL" id="ATP74238.1"/>
    </source>
</evidence>
<dbReference type="AlphaFoldDB" id="A0A2D1VIH8"/>
<dbReference type="GO" id="GO:0005524">
    <property type="term" value="F:ATP binding"/>
    <property type="evidence" value="ECO:0007669"/>
    <property type="project" value="UniProtKB-KW"/>
</dbReference>
<evidence type="ECO:0000313" key="11">
    <source>
        <dbReference type="EMBL" id="ATP74232.1"/>
    </source>
</evidence>
<evidence type="ECO:0000256" key="4">
    <source>
        <dbReference type="ARBA" id="ARBA00022840"/>
    </source>
</evidence>
<dbReference type="GO" id="GO:0005634">
    <property type="term" value="C:nucleus"/>
    <property type="evidence" value="ECO:0007669"/>
    <property type="project" value="UniProtKB-SubCell"/>
</dbReference>
<dbReference type="EMBL" id="MF397363">
    <property type="protein sequence ID" value="ATP74229.1"/>
    <property type="molecule type" value="Genomic_DNA"/>
</dbReference>
<dbReference type="EMBL" id="MF397368">
    <property type="protein sequence ID" value="ATP74234.1"/>
    <property type="molecule type" value="Genomic_DNA"/>
</dbReference>
<evidence type="ECO:0000256" key="2">
    <source>
        <dbReference type="ARBA" id="ARBA00022741"/>
    </source>
</evidence>
<dbReference type="EMBL" id="MF397365">
    <property type="protein sequence ID" value="ATP74231.1"/>
    <property type="molecule type" value="Genomic_DNA"/>
</dbReference>
<keyword evidence="2" id="KW-0547">Nucleotide-binding</keyword>
<dbReference type="EMBL" id="MF397370">
    <property type="protein sequence ID" value="ATP74236.1"/>
    <property type="molecule type" value="Genomic_DNA"/>
</dbReference>
<evidence type="ECO:0000313" key="15">
    <source>
        <dbReference type="EMBL" id="ATP74236.1"/>
    </source>
</evidence>
<feature type="non-terminal residue" evidence="17">
    <location>
        <position position="1"/>
    </location>
</feature>
<evidence type="ECO:0000313" key="6">
    <source>
        <dbReference type="EMBL" id="ATP74227.1"/>
    </source>
</evidence>
<evidence type="ECO:0000313" key="8">
    <source>
        <dbReference type="EMBL" id="ATP74229.1"/>
    </source>
</evidence>
<dbReference type="EMBL" id="MF397364">
    <property type="protein sequence ID" value="ATP74230.1"/>
    <property type="molecule type" value="Genomic_DNA"/>
</dbReference>
<evidence type="ECO:0000256" key="5">
    <source>
        <dbReference type="ARBA" id="ARBA00023242"/>
    </source>
</evidence>
<dbReference type="EMBL" id="MF397361">
    <property type="protein sequence ID" value="ATP74227.1"/>
    <property type="molecule type" value="Genomic_DNA"/>
</dbReference>
<evidence type="ECO:0000313" key="14">
    <source>
        <dbReference type="EMBL" id="ATP74235.1"/>
    </source>
</evidence>
<dbReference type="InterPro" id="IPR038718">
    <property type="entry name" value="SNF2-like_sf"/>
</dbReference>
<protein>
    <submittedName>
        <fullName evidence="17">Uncharacterized protein</fullName>
    </submittedName>
</protein>
<dbReference type="Gene3D" id="3.40.50.10810">
    <property type="entry name" value="Tandem AAA-ATPase domain"/>
    <property type="match status" value="1"/>
</dbReference>
<evidence type="ECO:0000313" key="13">
    <source>
        <dbReference type="EMBL" id="ATP74234.1"/>
    </source>
</evidence>
<evidence type="ECO:0000313" key="12">
    <source>
        <dbReference type="EMBL" id="ATP74233.1"/>
    </source>
</evidence>
<evidence type="ECO:0000313" key="16">
    <source>
        <dbReference type="EMBL" id="ATP74237.1"/>
    </source>
</evidence>
<reference evidence="17" key="1">
    <citation type="journal article" date="2017" name="Mol. Ecol.">
        <title>High rate of adaptive evolution in two widespread European pines.</title>
        <authorList>
            <person name="Grivet D."/>
            <person name="Avia K."/>
            <person name="Vaattovaara A."/>
            <person name="Eckert A.J."/>
            <person name="Neale D.B."/>
            <person name="Savolainen O."/>
            <person name="Gonzalez-Martinez S.C."/>
        </authorList>
    </citation>
    <scope>NUCLEOTIDE SEQUENCE</scope>
    <source>
        <strain evidence="6">FR_LAN_1_1</strain>
        <strain evidence="7">FR_LAN_2_1</strain>
        <strain evidence="10">FR_LAN_3_3</strain>
        <strain evidence="8">FR_UNK_1_1</strain>
        <strain evidence="13">MO_TAM_1_1</strain>
        <strain evidence="15">SP_ASP_1_6</strain>
        <strain evidence="16">SP_CAZ_1_1</strain>
        <strain evidence="18">SP_COC_1_1</strain>
        <strain evidence="9">SP_COC_2_1</strain>
        <strain evidence="12">SP_GAL_1_1</strain>
        <strain evidence="17">SP_OLB_1_2</strain>
        <strain evidence="14">SP_ORI_1_1</strain>
        <strain evidence="11">TN_TAB_1_2</strain>
    </source>
</reference>
<dbReference type="EMBL" id="MF397367">
    <property type="protein sequence ID" value="ATP74233.1"/>
    <property type="molecule type" value="Genomic_DNA"/>
</dbReference>
<evidence type="ECO:0000313" key="9">
    <source>
        <dbReference type="EMBL" id="ATP74230.1"/>
    </source>
</evidence>
<dbReference type="EMBL" id="MF397373">
    <property type="protein sequence ID" value="ATP74239.1"/>
    <property type="molecule type" value="Genomic_DNA"/>
</dbReference>
<dbReference type="EMBL" id="MF397369">
    <property type="protein sequence ID" value="ATP74235.1"/>
    <property type="molecule type" value="Genomic_DNA"/>
</dbReference>
<dbReference type="EMBL" id="MF397371">
    <property type="protein sequence ID" value="ATP74237.1"/>
    <property type="molecule type" value="Genomic_DNA"/>
</dbReference>
<evidence type="ECO:0000313" key="18">
    <source>
        <dbReference type="EMBL" id="ATP74239.1"/>
    </source>
</evidence>
<keyword evidence="3" id="KW-0347">Helicase</keyword>
<dbReference type="InterPro" id="IPR044567">
    <property type="entry name" value="CLSY/DRD1"/>
</dbReference>
<keyword evidence="5" id="KW-0539">Nucleus</keyword>
<dbReference type="SUPFAM" id="SSF52540">
    <property type="entry name" value="P-loop containing nucleoside triphosphate hydrolases"/>
    <property type="match status" value="1"/>
</dbReference>
<proteinExistence type="predicted"/>
<dbReference type="PANTHER" id="PTHR45821:SF5">
    <property type="entry name" value="SNF2 DOMAIN-CONTAINING PROTEIN CLASSY 4"/>
    <property type="match status" value="1"/>
</dbReference>
<evidence type="ECO:0000256" key="3">
    <source>
        <dbReference type="ARBA" id="ARBA00022806"/>
    </source>
</evidence>
<name>A0A2D1VIH8_PINPS</name>
<evidence type="ECO:0000313" key="7">
    <source>
        <dbReference type="EMBL" id="ATP74228.1"/>
    </source>
</evidence>
<evidence type="ECO:0000313" key="10">
    <source>
        <dbReference type="EMBL" id="ATP74231.1"/>
    </source>
</evidence>
<accession>A0A2D1VIH8</accession>
<gene>
    <name evidence="17" type="ORF">UMN_1604_01</name>
</gene>
<feature type="non-terminal residue" evidence="17">
    <location>
        <position position="132"/>
    </location>
</feature>
<comment type="subcellular location">
    <subcellularLocation>
        <location evidence="1">Nucleus</location>
    </subcellularLocation>
</comment>
<keyword evidence="4" id="KW-0067">ATP-binding</keyword>
<dbReference type="EMBL" id="MF397372">
    <property type="protein sequence ID" value="ATP74238.1"/>
    <property type="molecule type" value="Genomic_DNA"/>
</dbReference>
<dbReference type="InterPro" id="IPR027417">
    <property type="entry name" value="P-loop_NTPase"/>
</dbReference>
<keyword evidence="3" id="KW-0378">Hydrolase</keyword>
<dbReference type="EMBL" id="MF397362">
    <property type="protein sequence ID" value="ATP74228.1"/>
    <property type="molecule type" value="Genomic_DNA"/>
</dbReference>
<dbReference type="GO" id="GO:0080188">
    <property type="term" value="P:gene silencing by siRNA-directed DNA methylation"/>
    <property type="evidence" value="ECO:0007669"/>
    <property type="project" value="InterPro"/>
</dbReference>
<evidence type="ECO:0000256" key="1">
    <source>
        <dbReference type="ARBA" id="ARBA00004123"/>
    </source>
</evidence>
<dbReference type="GO" id="GO:0004386">
    <property type="term" value="F:helicase activity"/>
    <property type="evidence" value="ECO:0007669"/>
    <property type="project" value="UniProtKB-KW"/>
</dbReference>
<sequence>RPLIIAPFNMLLPWEREFKKWGVDIPVYMLNRSKTFWKELCSNDEHTDIVHMGRGGNFRGRRWKNMRRLVMLNEWHKRKSVLAVSYNLFVYLTCGGKHIPSQEAQTVGKLLLESPGILILDEGHQARNNQSK</sequence>
<dbReference type="EMBL" id="MF397366">
    <property type="protein sequence ID" value="ATP74232.1"/>
    <property type="molecule type" value="Genomic_DNA"/>
</dbReference>
<dbReference type="PANTHER" id="PTHR45821">
    <property type="entry name" value="SNF2 DOMAIN-CONTAINING PROTEIN CLASSY 2-RELATED"/>
    <property type="match status" value="1"/>
</dbReference>
<organism evidence="17">
    <name type="scientific">Pinus pinaster</name>
    <name type="common">Maritime pine</name>
    <dbReference type="NCBI Taxonomy" id="71647"/>
    <lineage>
        <taxon>Eukaryota</taxon>
        <taxon>Viridiplantae</taxon>
        <taxon>Streptophyta</taxon>
        <taxon>Embryophyta</taxon>
        <taxon>Tracheophyta</taxon>
        <taxon>Spermatophyta</taxon>
        <taxon>Pinopsida</taxon>
        <taxon>Pinidae</taxon>
        <taxon>Conifers I</taxon>
        <taxon>Pinales</taxon>
        <taxon>Pinaceae</taxon>
        <taxon>Pinus</taxon>
        <taxon>Pinus subgen. Pinus</taxon>
    </lineage>
</organism>